<proteinExistence type="predicted"/>
<keyword evidence="5 9" id="KW-0812">Transmembrane</keyword>
<feature type="region of interest" description="Disordered" evidence="8">
    <location>
        <begin position="55"/>
        <end position="95"/>
    </location>
</feature>
<evidence type="ECO:0000313" key="11">
    <source>
        <dbReference type="EMBL" id="TAA29903.1"/>
    </source>
</evidence>
<dbReference type="InterPro" id="IPR050297">
    <property type="entry name" value="LipidA_mod_glycosyltrf_83"/>
</dbReference>
<name>A0A4V2HDZ2_9GAMM</name>
<evidence type="ECO:0000256" key="6">
    <source>
        <dbReference type="ARBA" id="ARBA00022989"/>
    </source>
</evidence>
<feature type="transmembrane region" description="Helical" evidence="9">
    <location>
        <begin position="392"/>
        <end position="413"/>
    </location>
</feature>
<dbReference type="GO" id="GO:0005886">
    <property type="term" value="C:plasma membrane"/>
    <property type="evidence" value="ECO:0007669"/>
    <property type="project" value="UniProtKB-SubCell"/>
</dbReference>
<dbReference type="InterPro" id="IPR038731">
    <property type="entry name" value="RgtA/B/C-like"/>
</dbReference>
<dbReference type="PANTHER" id="PTHR33908">
    <property type="entry name" value="MANNOSYLTRANSFERASE YKCB-RELATED"/>
    <property type="match status" value="1"/>
</dbReference>
<keyword evidence="3" id="KW-0328">Glycosyltransferase</keyword>
<comment type="subcellular location">
    <subcellularLocation>
        <location evidence="1">Cell membrane</location>
        <topology evidence="1">Multi-pass membrane protein</topology>
    </subcellularLocation>
</comment>
<dbReference type="PANTHER" id="PTHR33908:SF11">
    <property type="entry name" value="MEMBRANE PROTEIN"/>
    <property type="match status" value="1"/>
</dbReference>
<evidence type="ECO:0000256" key="8">
    <source>
        <dbReference type="SAM" id="MobiDB-lite"/>
    </source>
</evidence>
<feature type="transmembrane region" description="Helical" evidence="9">
    <location>
        <begin position="250"/>
        <end position="278"/>
    </location>
</feature>
<evidence type="ECO:0000256" key="5">
    <source>
        <dbReference type="ARBA" id="ARBA00022692"/>
    </source>
</evidence>
<dbReference type="EMBL" id="SHMB01000003">
    <property type="protein sequence ID" value="TAA29903.1"/>
    <property type="molecule type" value="Genomic_DNA"/>
</dbReference>
<keyword evidence="2" id="KW-1003">Cell membrane</keyword>
<evidence type="ECO:0000259" key="10">
    <source>
        <dbReference type="Pfam" id="PF13231"/>
    </source>
</evidence>
<feature type="transmembrane region" description="Helical" evidence="9">
    <location>
        <begin position="219"/>
        <end position="238"/>
    </location>
</feature>
<dbReference type="Pfam" id="PF13231">
    <property type="entry name" value="PMT_2"/>
    <property type="match status" value="1"/>
</dbReference>
<dbReference type="Proteomes" id="UP000291286">
    <property type="component" value="Unassembled WGS sequence"/>
</dbReference>
<gene>
    <name evidence="11" type="ORF">EA661_10215</name>
</gene>
<feature type="transmembrane region" description="Helical" evidence="9">
    <location>
        <begin position="341"/>
        <end position="362"/>
    </location>
</feature>
<dbReference type="GO" id="GO:0009103">
    <property type="term" value="P:lipopolysaccharide biosynthetic process"/>
    <property type="evidence" value="ECO:0007669"/>
    <property type="project" value="UniProtKB-ARBA"/>
</dbReference>
<keyword evidence="7 9" id="KW-0472">Membrane</keyword>
<comment type="caution">
    <text evidence="11">The sequence shown here is derived from an EMBL/GenBank/DDBJ whole genome shotgun (WGS) entry which is preliminary data.</text>
</comment>
<evidence type="ECO:0000256" key="2">
    <source>
        <dbReference type="ARBA" id="ARBA00022475"/>
    </source>
</evidence>
<reference evidence="11 12" key="1">
    <citation type="submission" date="2019-02" db="EMBL/GenBank/DDBJ databases">
        <title>WGS of Pseudoxanthomonas species novum from clinical isolates.</title>
        <authorList>
            <person name="Bernier A.-M."/>
            <person name="Bernard K."/>
            <person name="Vachon A."/>
        </authorList>
    </citation>
    <scope>NUCLEOTIDE SEQUENCE [LARGE SCALE GENOMIC DNA]</scope>
    <source>
        <strain evidence="11 12">NML171202</strain>
    </source>
</reference>
<evidence type="ECO:0000256" key="4">
    <source>
        <dbReference type="ARBA" id="ARBA00022679"/>
    </source>
</evidence>
<evidence type="ECO:0000313" key="12">
    <source>
        <dbReference type="Proteomes" id="UP000291286"/>
    </source>
</evidence>
<feature type="transmembrane region" description="Helical" evidence="9">
    <location>
        <begin position="105"/>
        <end position="122"/>
    </location>
</feature>
<feature type="domain" description="Glycosyltransferase RgtA/B/C/D-like" evidence="10">
    <location>
        <begin position="150"/>
        <end position="308"/>
    </location>
</feature>
<evidence type="ECO:0000256" key="9">
    <source>
        <dbReference type="SAM" id="Phobius"/>
    </source>
</evidence>
<organism evidence="11 12">
    <name type="scientific">Pseudoxanthomonas winnipegensis</name>
    <dbReference type="NCBI Taxonomy" id="2480810"/>
    <lineage>
        <taxon>Bacteria</taxon>
        <taxon>Pseudomonadati</taxon>
        <taxon>Pseudomonadota</taxon>
        <taxon>Gammaproteobacteria</taxon>
        <taxon>Lysobacterales</taxon>
        <taxon>Lysobacteraceae</taxon>
        <taxon>Pseudoxanthomonas</taxon>
    </lineage>
</organism>
<feature type="transmembrane region" description="Helical" evidence="9">
    <location>
        <begin position="169"/>
        <end position="191"/>
    </location>
</feature>
<protein>
    <submittedName>
        <fullName evidence="11">Glycosyltransferase family 39 protein</fullName>
    </submittedName>
</protein>
<dbReference type="GO" id="GO:0016763">
    <property type="term" value="F:pentosyltransferase activity"/>
    <property type="evidence" value="ECO:0007669"/>
    <property type="project" value="TreeGrafter"/>
</dbReference>
<feature type="transmembrane region" description="Helical" evidence="9">
    <location>
        <begin position="425"/>
        <end position="445"/>
    </location>
</feature>
<accession>A0A4V2HDZ2</accession>
<dbReference type="AlphaFoldDB" id="A0A4V2HDZ2"/>
<evidence type="ECO:0000256" key="7">
    <source>
        <dbReference type="ARBA" id="ARBA00023136"/>
    </source>
</evidence>
<sequence>MIVVLPRSAGQVLPPLRPLGAARRQLCVGQAQQARPRRPAVGPKPAGCCHFRLVRPGRRGNTEQHPGRRSAMTTPLPAPLSDHHPDGSELSAATPVSARDRRADLMLLLALGLVRLIVHLWLNGAYGFHRDELQVLDDARHLDWGYVPYPPLVPWLARLELAVFGTSLIGFRIVAVLAQCGAMVLAGLIAAELGGRRFAQVCAALATACMPFGLVNSSILMYCGPDLLWVVAAAWLVLRLAKGSDLRLWLALGAVFGLGLMTRYTIVYWAIGLAAGVLAGPMRAQLRTRWPWLGVGVAFAVFLPNLIWQVRHNFVYLDFVAHIHARDVAIGRTDLFFPEQLYANASALTLPIWLAGLGFLTLAGSMRRYRVLAWMYAVPLLLFALSRGRGYYMAPGYPMLLAAGYVAIERWCASMPAGRARGLRIAVAALLAAGLPLGASLHLPIAPINSPLWHFNRGLHGDYAEQVGWQELAQRVATVYRALPEAERAHTAILANNYGEAGAMALYGPALGLPPVISRTNSAWYRGYGNPPPSVIIELGNTEEDQRGSVARCTSHGVFRNREGVANEESANGYAIFVCRDIPPIWPQIWGVKPRFG</sequence>
<feature type="transmembrane region" description="Helical" evidence="9">
    <location>
        <begin position="369"/>
        <end position="386"/>
    </location>
</feature>
<evidence type="ECO:0000256" key="3">
    <source>
        <dbReference type="ARBA" id="ARBA00022676"/>
    </source>
</evidence>
<evidence type="ECO:0000256" key="1">
    <source>
        <dbReference type="ARBA" id="ARBA00004651"/>
    </source>
</evidence>
<keyword evidence="4 11" id="KW-0808">Transferase</keyword>
<keyword evidence="6 9" id="KW-1133">Transmembrane helix</keyword>
<feature type="transmembrane region" description="Helical" evidence="9">
    <location>
        <begin position="290"/>
        <end position="308"/>
    </location>
</feature>